<feature type="region of interest" description="Disordered" evidence="1">
    <location>
        <begin position="1"/>
        <end position="24"/>
    </location>
</feature>
<dbReference type="PANTHER" id="PTHR36373:SF2">
    <property type="entry name" value="TPX2 CENTRAL DOMAIN-CONTAINING PROTEIN"/>
    <property type="match status" value="1"/>
</dbReference>
<protein>
    <submittedName>
        <fullName evidence="2">Uncharacterized protein</fullName>
    </submittedName>
</protein>
<feature type="compositionally biased region" description="Basic and acidic residues" evidence="1">
    <location>
        <begin position="73"/>
        <end position="101"/>
    </location>
</feature>
<gene>
    <name evidence="2" type="ORF">SADUNF_Sadunf06G0039300</name>
</gene>
<sequence length="114" mass="13035">MILPGSANRFKHPKTVGDDLKSKPGSKVKFLMPVTISEMLPFRDRNCRDAKLEKAETPNPITPKTKGYKSAHSFREDCENRNPESFVKRKPDTDNLSEKSNTRLGKIYTQIQQK</sequence>
<evidence type="ECO:0000313" key="2">
    <source>
        <dbReference type="EMBL" id="KAF9679676.1"/>
    </source>
</evidence>
<feature type="region of interest" description="Disordered" evidence="1">
    <location>
        <begin position="51"/>
        <end position="114"/>
    </location>
</feature>
<organism evidence="2 3">
    <name type="scientific">Salix dunnii</name>
    <dbReference type="NCBI Taxonomy" id="1413687"/>
    <lineage>
        <taxon>Eukaryota</taxon>
        <taxon>Viridiplantae</taxon>
        <taxon>Streptophyta</taxon>
        <taxon>Embryophyta</taxon>
        <taxon>Tracheophyta</taxon>
        <taxon>Spermatophyta</taxon>
        <taxon>Magnoliopsida</taxon>
        <taxon>eudicotyledons</taxon>
        <taxon>Gunneridae</taxon>
        <taxon>Pentapetalae</taxon>
        <taxon>rosids</taxon>
        <taxon>fabids</taxon>
        <taxon>Malpighiales</taxon>
        <taxon>Salicaceae</taxon>
        <taxon>Saliceae</taxon>
        <taxon>Salix</taxon>
    </lineage>
</organism>
<keyword evidence="3" id="KW-1185">Reference proteome</keyword>
<proteinExistence type="predicted"/>
<dbReference type="EMBL" id="JADGMS010000006">
    <property type="protein sequence ID" value="KAF9679676.1"/>
    <property type="molecule type" value="Genomic_DNA"/>
</dbReference>
<dbReference type="PANTHER" id="PTHR36373">
    <property type="entry name" value="EXPRESSED PROTEIN"/>
    <property type="match status" value="1"/>
</dbReference>
<evidence type="ECO:0000256" key="1">
    <source>
        <dbReference type="SAM" id="MobiDB-lite"/>
    </source>
</evidence>
<dbReference type="OrthoDB" id="1924112at2759"/>
<dbReference type="AlphaFoldDB" id="A0A835K5C5"/>
<reference evidence="2 3" key="1">
    <citation type="submission" date="2020-10" db="EMBL/GenBank/DDBJ databases">
        <title>Plant Genome Project.</title>
        <authorList>
            <person name="Zhang R.-G."/>
        </authorList>
    </citation>
    <scope>NUCLEOTIDE SEQUENCE [LARGE SCALE GENOMIC DNA]</scope>
    <source>
        <strain evidence="2">FAFU-HL-1</strain>
        <tissue evidence="2">Leaf</tissue>
    </source>
</reference>
<comment type="caution">
    <text evidence="2">The sequence shown here is derived from an EMBL/GenBank/DDBJ whole genome shotgun (WGS) entry which is preliminary data.</text>
</comment>
<feature type="compositionally biased region" description="Polar residues" evidence="1">
    <location>
        <begin position="102"/>
        <end position="114"/>
    </location>
</feature>
<evidence type="ECO:0000313" key="3">
    <source>
        <dbReference type="Proteomes" id="UP000657918"/>
    </source>
</evidence>
<accession>A0A835K5C5</accession>
<dbReference type="Proteomes" id="UP000657918">
    <property type="component" value="Unassembled WGS sequence"/>
</dbReference>
<name>A0A835K5C5_9ROSI</name>